<evidence type="ECO:0000313" key="3">
    <source>
        <dbReference type="Proteomes" id="UP000318017"/>
    </source>
</evidence>
<evidence type="ECO:0000256" key="1">
    <source>
        <dbReference type="SAM" id="Phobius"/>
    </source>
</evidence>
<dbReference type="EMBL" id="CP036298">
    <property type="protein sequence ID" value="QDV24366.1"/>
    <property type="molecule type" value="Genomic_DNA"/>
</dbReference>
<accession>A0A518G709</accession>
<keyword evidence="3" id="KW-1185">Reference proteome</keyword>
<dbReference type="OrthoDB" id="9862550at2"/>
<feature type="transmembrane region" description="Helical" evidence="1">
    <location>
        <begin position="21"/>
        <end position="38"/>
    </location>
</feature>
<reference evidence="2 3" key="1">
    <citation type="submission" date="2019-02" db="EMBL/GenBank/DDBJ databases">
        <title>Deep-cultivation of Planctomycetes and their phenomic and genomic characterization uncovers novel biology.</title>
        <authorList>
            <person name="Wiegand S."/>
            <person name="Jogler M."/>
            <person name="Boedeker C."/>
            <person name="Pinto D."/>
            <person name="Vollmers J."/>
            <person name="Rivas-Marin E."/>
            <person name="Kohn T."/>
            <person name="Peeters S.H."/>
            <person name="Heuer A."/>
            <person name="Rast P."/>
            <person name="Oberbeckmann S."/>
            <person name="Bunk B."/>
            <person name="Jeske O."/>
            <person name="Meyerdierks A."/>
            <person name="Storesund J.E."/>
            <person name="Kallscheuer N."/>
            <person name="Luecker S."/>
            <person name="Lage O.M."/>
            <person name="Pohl T."/>
            <person name="Merkel B.J."/>
            <person name="Hornburger P."/>
            <person name="Mueller R.-W."/>
            <person name="Bruemmer F."/>
            <person name="Labrenz M."/>
            <person name="Spormann A.M."/>
            <person name="Op den Camp H."/>
            <person name="Overmann J."/>
            <person name="Amann R."/>
            <person name="Jetten M.S.M."/>
            <person name="Mascher T."/>
            <person name="Medema M.H."/>
            <person name="Devos D.P."/>
            <person name="Kaster A.-K."/>
            <person name="Ovreas L."/>
            <person name="Rohde M."/>
            <person name="Galperin M.Y."/>
            <person name="Jogler C."/>
        </authorList>
    </citation>
    <scope>NUCLEOTIDE SEQUENCE [LARGE SCALE GENOMIC DNA]</scope>
    <source>
        <strain evidence="2 3">Q31a</strain>
    </source>
</reference>
<keyword evidence="1" id="KW-1133">Transmembrane helix</keyword>
<gene>
    <name evidence="2" type="ORF">Q31a_26830</name>
</gene>
<keyword evidence="1" id="KW-0472">Membrane</keyword>
<feature type="transmembrane region" description="Helical" evidence="1">
    <location>
        <begin position="54"/>
        <end position="74"/>
    </location>
</feature>
<dbReference type="AlphaFoldDB" id="A0A518G709"/>
<feature type="transmembrane region" description="Helical" evidence="1">
    <location>
        <begin position="94"/>
        <end position="111"/>
    </location>
</feature>
<sequence>MSRKEAGSQAAESDNELHFSFVELLFSLAVAEIALRFADVVDNAGPKFLEAECWPAYCHLLLALLLITTSWIGWGKASRARRNIHLSSVYSPDFAELMIDVFLVVVYFVLVRKTETVDADLNVNLSMRPEAVCLAAVFILYFMWDFISKFPLRMSRDGTPYGWKPILTRGKTSLTCALLALIAAVYSWHVATSVYQVIAFDLSAMGLIILFRELKEAGSHCPVGWQWWRVIVSAAIYAIPIALIRYIP</sequence>
<name>A0A518G709_9BACT</name>
<organism evidence="2 3">
    <name type="scientific">Aureliella helgolandensis</name>
    <dbReference type="NCBI Taxonomy" id="2527968"/>
    <lineage>
        <taxon>Bacteria</taxon>
        <taxon>Pseudomonadati</taxon>
        <taxon>Planctomycetota</taxon>
        <taxon>Planctomycetia</taxon>
        <taxon>Pirellulales</taxon>
        <taxon>Pirellulaceae</taxon>
        <taxon>Aureliella</taxon>
    </lineage>
</organism>
<proteinExistence type="predicted"/>
<evidence type="ECO:0000313" key="2">
    <source>
        <dbReference type="EMBL" id="QDV24366.1"/>
    </source>
</evidence>
<keyword evidence="1" id="KW-0812">Transmembrane</keyword>
<feature type="transmembrane region" description="Helical" evidence="1">
    <location>
        <begin position="226"/>
        <end position="247"/>
    </location>
</feature>
<dbReference type="RefSeq" id="WP_145077955.1">
    <property type="nucleotide sequence ID" value="NZ_CP036298.1"/>
</dbReference>
<dbReference type="KEGG" id="ahel:Q31a_26830"/>
<dbReference type="Proteomes" id="UP000318017">
    <property type="component" value="Chromosome"/>
</dbReference>
<feature type="transmembrane region" description="Helical" evidence="1">
    <location>
        <begin position="131"/>
        <end position="152"/>
    </location>
</feature>
<protein>
    <submittedName>
        <fullName evidence="2">Uncharacterized protein</fullName>
    </submittedName>
</protein>